<dbReference type="Proteomes" id="UP000245137">
    <property type="component" value="Unassembled WGS sequence"/>
</dbReference>
<proteinExistence type="predicted"/>
<dbReference type="RefSeq" id="WP_108916382.1">
    <property type="nucleotide sequence ID" value="NZ_BGJY01000018.1"/>
</dbReference>
<reference evidence="1 2" key="1">
    <citation type="journal article" date="2018" name="Appl. Microbiol. Biotechnol.">
        <title>Co-cultivation of the strictly anaerobic methanogen Methanosarcina barkeri with aerobic methanotrophs in an oxygen-limited membrane bioreactor.</title>
        <authorList>
            <person name="In 't Zandt M.H."/>
            <person name="van den Bosch T.J.M."/>
            <person name="Rijkers R."/>
            <person name="van Kessel M.A.H.J."/>
            <person name="Jetten M.S.M."/>
            <person name="Welte C.U."/>
        </authorList>
    </citation>
    <scope>NUCLEOTIDE SEQUENCE [LARGE SCALE GENOMIC DNA]</scope>
    <source>
        <strain evidence="1 2">DSM 17706</strain>
    </source>
</reference>
<evidence type="ECO:0000313" key="2">
    <source>
        <dbReference type="Proteomes" id="UP000245137"/>
    </source>
</evidence>
<dbReference type="EMBL" id="PUIV01000006">
    <property type="protein sequence ID" value="PWB94629.1"/>
    <property type="molecule type" value="Genomic_DNA"/>
</dbReference>
<name>A0A2U1SSN7_METSR</name>
<accession>A0A2U1SSN7</accession>
<dbReference type="OrthoDB" id="9767869at2"/>
<dbReference type="AlphaFoldDB" id="A0A2U1SSN7"/>
<gene>
    <name evidence="1" type="ORF">C5689_06085</name>
</gene>
<protein>
    <submittedName>
        <fullName evidence="1">Uncharacterized protein</fullName>
    </submittedName>
</protein>
<keyword evidence="2" id="KW-1185">Reference proteome</keyword>
<sequence>MVERYRTAAGSTVEVSGEFRGIFEITFDWLEEGACIEVRSSVTVDLRDEPRLYWRCDCHGERSAPLVPIICEEVKQ</sequence>
<evidence type="ECO:0000313" key="1">
    <source>
        <dbReference type="EMBL" id="PWB94629.1"/>
    </source>
</evidence>
<comment type="caution">
    <text evidence="1">The sequence shown here is derived from an EMBL/GenBank/DDBJ whole genome shotgun (WGS) entry which is preliminary data.</text>
</comment>
<organism evidence="1 2">
    <name type="scientific">Methylosinus sporium</name>
    <dbReference type="NCBI Taxonomy" id="428"/>
    <lineage>
        <taxon>Bacteria</taxon>
        <taxon>Pseudomonadati</taxon>
        <taxon>Pseudomonadota</taxon>
        <taxon>Alphaproteobacteria</taxon>
        <taxon>Hyphomicrobiales</taxon>
        <taxon>Methylocystaceae</taxon>
        <taxon>Methylosinus</taxon>
    </lineage>
</organism>